<dbReference type="CDD" id="cd18186">
    <property type="entry name" value="BTB_POZ_ZBTB_KLHL-like"/>
    <property type="match status" value="1"/>
</dbReference>
<dbReference type="Pfam" id="PF00651">
    <property type="entry name" value="BTB"/>
    <property type="match status" value="1"/>
</dbReference>
<dbReference type="SMART" id="SM00225">
    <property type="entry name" value="BTB"/>
    <property type="match status" value="1"/>
</dbReference>
<dbReference type="EMBL" id="JANPWZ010003829">
    <property type="protein sequence ID" value="KAJ3551058.1"/>
    <property type="molecule type" value="Genomic_DNA"/>
</dbReference>
<dbReference type="Gene3D" id="3.30.710.10">
    <property type="entry name" value="Potassium Channel Kv1.1, Chain A"/>
    <property type="match status" value="1"/>
</dbReference>
<feature type="domain" description="BTB" evidence="1">
    <location>
        <begin position="5"/>
        <end position="72"/>
    </location>
</feature>
<comment type="caution">
    <text evidence="2">The sequence shown here is derived from an EMBL/GenBank/DDBJ whole genome shotgun (WGS) entry which is preliminary data.</text>
</comment>
<dbReference type="PANTHER" id="PTHR47843:SF5">
    <property type="entry name" value="BTB_POZ DOMAIN PROTEIN"/>
    <property type="match status" value="1"/>
</dbReference>
<name>A0A9W8TFK8_9PEZI</name>
<evidence type="ECO:0000259" key="1">
    <source>
        <dbReference type="PROSITE" id="PS50097"/>
    </source>
</evidence>
<reference evidence="2" key="1">
    <citation type="submission" date="2022-07" db="EMBL/GenBank/DDBJ databases">
        <title>Genome Sequence of Xylaria arbuscula.</title>
        <authorList>
            <person name="Buettner E."/>
        </authorList>
    </citation>
    <scope>NUCLEOTIDE SEQUENCE</scope>
    <source>
        <strain evidence="2">VT107</strain>
    </source>
</reference>
<dbReference type="Proteomes" id="UP001148614">
    <property type="component" value="Unassembled WGS sequence"/>
</dbReference>
<keyword evidence="3" id="KW-1185">Reference proteome</keyword>
<accession>A0A9W8TFK8</accession>
<dbReference type="PROSITE" id="PS50097">
    <property type="entry name" value="BTB"/>
    <property type="match status" value="1"/>
</dbReference>
<proteinExistence type="predicted"/>
<dbReference type="AlphaFoldDB" id="A0A9W8TFK8"/>
<evidence type="ECO:0000313" key="3">
    <source>
        <dbReference type="Proteomes" id="UP001148614"/>
    </source>
</evidence>
<sequence>MSDFSDVAVNCGEKTWNLHRIILSQRCQWFKRALLGGFKESSTSCINIEDWNEEQVSLVIAYIYRGPLEWKKMRGEETITTHCMNVFQVADYFLLEKLKEHTMQYFARWIFKATGVLQQKFEEQAPPNTEIFLGVVREIYLLEGLPASEAFRPIITMALHSVQHLLDKPTFAAFIDEVPTVAADLLKFHLTRRAKQQFSPGKCHKCGKFIRELSFGFSNVFHSTSTQRGGLTASCYLCE</sequence>
<dbReference type="SUPFAM" id="SSF54695">
    <property type="entry name" value="POZ domain"/>
    <property type="match status" value="1"/>
</dbReference>
<organism evidence="2 3">
    <name type="scientific">Xylaria arbuscula</name>
    <dbReference type="NCBI Taxonomy" id="114810"/>
    <lineage>
        <taxon>Eukaryota</taxon>
        <taxon>Fungi</taxon>
        <taxon>Dikarya</taxon>
        <taxon>Ascomycota</taxon>
        <taxon>Pezizomycotina</taxon>
        <taxon>Sordariomycetes</taxon>
        <taxon>Xylariomycetidae</taxon>
        <taxon>Xylariales</taxon>
        <taxon>Xylariaceae</taxon>
        <taxon>Xylaria</taxon>
    </lineage>
</organism>
<dbReference type="InterPro" id="IPR011333">
    <property type="entry name" value="SKP1/BTB/POZ_sf"/>
</dbReference>
<dbReference type="VEuPathDB" id="FungiDB:F4678DRAFT_463266"/>
<protein>
    <recommendedName>
        <fullName evidence="1">BTB domain-containing protein</fullName>
    </recommendedName>
</protein>
<evidence type="ECO:0000313" key="2">
    <source>
        <dbReference type="EMBL" id="KAJ3551058.1"/>
    </source>
</evidence>
<gene>
    <name evidence="2" type="ORF">NPX13_g11437</name>
</gene>
<dbReference type="PANTHER" id="PTHR47843">
    <property type="entry name" value="BTB DOMAIN-CONTAINING PROTEIN-RELATED"/>
    <property type="match status" value="1"/>
</dbReference>
<dbReference type="InterPro" id="IPR000210">
    <property type="entry name" value="BTB/POZ_dom"/>
</dbReference>